<accession>A0A212J0Q8</accession>
<feature type="transmembrane region" description="Helical" evidence="1">
    <location>
        <begin position="105"/>
        <end position="125"/>
    </location>
</feature>
<proteinExistence type="predicted"/>
<name>A0A212J0Q8_9BACT</name>
<feature type="transmembrane region" description="Helical" evidence="1">
    <location>
        <begin position="29"/>
        <end position="47"/>
    </location>
</feature>
<keyword evidence="1" id="KW-1133">Transmembrane helix</keyword>
<organism evidence="3">
    <name type="scientific">uncultured Desulfovibrio sp</name>
    <dbReference type="NCBI Taxonomy" id="167968"/>
    <lineage>
        <taxon>Bacteria</taxon>
        <taxon>Pseudomonadati</taxon>
        <taxon>Thermodesulfobacteriota</taxon>
        <taxon>Desulfovibrionia</taxon>
        <taxon>Desulfovibrionales</taxon>
        <taxon>Desulfovibrionaceae</taxon>
        <taxon>Desulfovibrio</taxon>
        <taxon>environmental samples</taxon>
    </lineage>
</organism>
<dbReference type="EMBL" id="FLUP01000001">
    <property type="protein sequence ID" value="SBV93046.1"/>
    <property type="molecule type" value="Genomic_DNA"/>
</dbReference>
<feature type="transmembrane region" description="Helical" evidence="1">
    <location>
        <begin position="188"/>
        <end position="212"/>
    </location>
</feature>
<sequence length="354" mass="36801">MKGPSGNGPKSDRGACSTSARDAAYVRKGLFLAALTGVIFSLDGPILKQGLVKEPFSIPEFWLLAPLFAAGCHDISAACLSLVLNVAQSKGREVFRTFCSKPGRYCVMGAFMGAPLGMGGYLMGISLAGPAYALPISTLYPAIAAVLARFFLKERISARAMCGLVLCVAGAFTVGWSAPQGGVGGQAFYLGLGFAFLAAFGWASEGVCVTAGMDFIEPVVALNVYQIVSSLLYMLVIVPAAFVLLGRTQPGLDAADLLAQALASPGLPFCIAAGLVGCVSYRCWYTAMNMTGVCRAMALNVTYALWGILFSALFTNVTVTRNLVAGAVVIVAGIVLVVMQGKGGTALRQTQEGL</sequence>
<gene>
    <name evidence="3" type="ORF">KM92DES2_10349</name>
</gene>
<feature type="transmembrane region" description="Helical" evidence="1">
    <location>
        <begin position="62"/>
        <end position="84"/>
    </location>
</feature>
<dbReference type="PANTHER" id="PTHR22911">
    <property type="entry name" value="ACYL-MALONYL CONDENSING ENZYME-RELATED"/>
    <property type="match status" value="1"/>
</dbReference>
<reference evidence="3" key="1">
    <citation type="submission" date="2016-04" db="EMBL/GenBank/DDBJ databases">
        <authorList>
            <person name="Evans L.H."/>
            <person name="Alamgir A."/>
            <person name="Owens N."/>
            <person name="Weber N.D."/>
            <person name="Virtaneva K."/>
            <person name="Barbian K."/>
            <person name="Babar A."/>
            <person name="Rosenke K."/>
        </authorList>
    </citation>
    <scope>NUCLEOTIDE SEQUENCE</scope>
    <source>
        <strain evidence="3">92-2</strain>
    </source>
</reference>
<keyword evidence="1" id="KW-0812">Transmembrane</keyword>
<dbReference type="GO" id="GO:0016020">
    <property type="term" value="C:membrane"/>
    <property type="evidence" value="ECO:0007669"/>
    <property type="project" value="InterPro"/>
</dbReference>
<feature type="domain" description="EamA" evidence="2">
    <location>
        <begin position="28"/>
        <end position="174"/>
    </location>
</feature>
<dbReference type="SUPFAM" id="SSF103481">
    <property type="entry name" value="Multidrug resistance efflux transporter EmrE"/>
    <property type="match status" value="2"/>
</dbReference>
<feature type="domain" description="EamA" evidence="2">
    <location>
        <begin position="191"/>
        <end position="338"/>
    </location>
</feature>
<protein>
    <recommendedName>
        <fullName evidence="2">EamA domain-containing protein</fullName>
    </recommendedName>
</protein>
<dbReference type="InterPro" id="IPR037185">
    <property type="entry name" value="EmrE-like"/>
</dbReference>
<evidence type="ECO:0000313" key="3">
    <source>
        <dbReference type="EMBL" id="SBV93046.1"/>
    </source>
</evidence>
<dbReference type="AlphaFoldDB" id="A0A212J0Q8"/>
<dbReference type="PANTHER" id="PTHR22911:SF137">
    <property type="entry name" value="SOLUTE CARRIER FAMILY 35 MEMBER G2-RELATED"/>
    <property type="match status" value="1"/>
</dbReference>
<feature type="transmembrane region" description="Helical" evidence="1">
    <location>
        <begin position="266"/>
        <end position="285"/>
    </location>
</feature>
<feature type="transmembrane region" description="Helical" evidence="1">
    <location>
        <begin position="131"/>
        <end position="151"/>
    </location>
</feature>
<evidence type="ECO:0000256" key="1">
    <source>
        <dbReference type="SAM" id="Phobius"/>
    </source>
</evidence>
<evidence type="ECO:0000259" key="2">
    <source>
        <dbReference type="Pfam" id="PF00892"/>
    </source>
</evidence>
<feature type="transmembrane region" description="Helical" evidence="1">
    <location>
        <begin position="158"/>
        <end position="176"/>
    </location>
</feature>
<keyword evidence="1" id="KW-0472">Membrane</keyword>
<dbReference type="RefSeq" id="WP_227117571.1">
    <property type="nucleotide sequence ID" value="NZ_LT598928.1"/>
</dbReference>
<dbReference type="Pfam" id="PF00892">
    <property type="entry name" value="EamA"/>
    <property type="match status" value="2"/>
</dbReference>
<dbReference type="InterPro" id="IPR000620">
    <property type="entry name" value="EamA_dom"/>
</dbReference>
<feature type="transmembrane region" description="Helical" evidence="1">
    <location>
        <begin position="224"/>
        <end position="246"/>
    </location>
</feature>
<feature type="transmembrane region" description="Helical" evidence="1">
    <location>
        <begin position="323"/>
        <end position="339"/>
    </location>
</feature>
<feature type="transmembrane region" description="Helical" evidence="1">
    <location>
        <begin position="297"/>
        <end position="317"/>
    </location>
</feature>